<dbReference type="InterPro" id="IPR013766">
    <property type="entry name" value="Thioredoxin_domain"/>
</dbReference>
<dbReference type="EMBL" id="LCWV01000028">
    <property type="protein sequence ID" value="PWI65985.1"/>
    <property type="molecule type" value="Genomic_DNA"/>
</dbReference>
<dbReference type="Gene3D" id="3.40.30.10">
    <property type="entry name" value="Glutaredoxin"/>
    <property type="match status" value="1"/>
</dbReference>
<accession>A0A2U3DUQ7</accession>
<dbReference type="FunFam" id="3.40.30.10:FF:000245">
    <property type="entry name" value="Thioredoxin"/>
    <property type="match status" value="1"/>
</dbReference>
<proteinExistence type="inferred from homology"/>
<sequence>MADLLAVNMRVIEDDEQTTVDYESRHLTRGRMVDANLGETKDGASLGRVTEGRISVMIEMLLTERDVGGHGRNLGADLLASGSNCAARCPGSVLHKASFCKPHFYDGRTACSKRGSAGDARRDSDERRRKGLHMHHVFASISRVWMKLPQVRPSPGRLRTWAQVSALERSDAVQLAIYNRVTDRVPETGESMRFSLGAMFALHVAPRRAAREYTLASPKSGVNQCGSGGGLGGKRNLDEPCPGVTPPVQAALNSLVVVGVGISRIAYVLHLPPIAAHLELTMCRRSAGWRPPAPFRGTSRLAVACCNRTLMHLLFSSAFDVAIDCPPTANEARPRHLRCGSCHDRLTHARPRLADLPEGVANNAATAMLLSRDRKGIDVVVAQNMMESAEKVTKSMSAEPLGPPAHSALFKGRLGSRNAGDAWRTKVSLHRTALYTFTSTATEAQEPTTYPERQSVSIHRCPLGCLSHHATLFPARNRQHNCTRIFTPSQTNPANARANMVVVEIKSLEEFEQVLKENPKVVVDFTASWCPPCKMIKPIFAKLSEEQGEVKFVSVDVDEVAPVAEKYGIRAMPTFLFFKDGEKVDDLQGAIPPQLTSKVTALAA</sequence>
<dbReference type="PRINTS" id="PR00421">
    <property type="entry name" value="THIOREDOXIN"/>
</dbReference>
<dbReference type="PANTHER" id="PTHR46115">
    <property type="entry name" value="THIOREDOXIN-LIKE PROTEIN 1"/>
    <property type="match status" value="1"/>
</dbReference>
<evidence type="ECO:0000256" key="1">
    <source>
        <dbReference type="ARBA" id="ARBA00008987"/>
    </source>
</evidence>
<dbReference type="InterPro" id="IPR036249">
    <property type="entry name" value="Thioredoxin-like_sf"/>
</dbReference>
<keyword evidence="2" id="KW-1015">Disulfide bond</keyword>
<dbReference type="Pfam" id="PF00085">
    <property type="entry name" value="Thioredoxin"/>
    <property type="match status" value="1"/>
</dbReference>
<dbReference type="PROSITE" id="PS00194">
    <property type="entry name" value="THIOREDOXIN_1"/>
    <property type="match status" value="1"/>
</dbReference>
<evidence type="ECO:0000256" key="2">
    <source>
        <dbReference type="ARBA" id="ARBA00023157"/>
    </source>
</evidence>
<gene>
    <name evidence="5" type="ORF">PCL_05463</name>
</gene>
<comment type="similarity">
    <text evidence="1">Belongs to the thioredoxin family.</text>
</comment>
<dbReference type="SUPFAM" id="SSF52833">
    <property type="entry name" value="Thioredoxin-like"/>
    <property type="match status" value="1"/>
</dbReference>
<evidence type="ECO:0000313" key="5">
    <source>
        <dbReference type="EMBL" id="PWI65985.1"/>
    </source>
</evidence>
<evidence type="ECO:0000259" key="4">
    <source>
        <dbReference type="PROSITE" id="PS51352"/>
    </source>
</evidence>
<feature type="region of interest" description="Disordered" evidence="3">
    <location>
        <begin position="111"/>
        <end position="131"/>
    </location>
</feature>
<dbReference type="CDD" id="cd02947">
    <property type="entry name" value="TRX_family"/>
    <property type="match status" value="1"/>
</dbReference>
<dbReference type="InterPro" id="IPR017937">
    <property type="entry name" value="Thioredoxin_CS"/>
</dbReference>
<feature type="compositionally biased region" description="Basic and acidic residues" evidence="3">
    <location>
        <begin position="119"/>
        <end position="128"/>
    </location>
</feature>
<feature type="domain" description="Thioredoxin" evidence="4">
    <location>
        <begin position="483"/>
        <end position="604"/>
    </location>
</feature>
<evidence type="ECO:0000313" key="6">
    <source>
        <dbReference type="Proteomes" id="UP000245956"/>
    </source>
</evidence>
<name>A0A2U3DUQ7_PURLI</name>
<reference evidence="5 6" key="1">
    <citation type="journal article" date="2016" name="Front. Microbiol.">
        <title>Genome and transcriptome sequences reveal the specific parasitism of the nematophagous Purpureocillium lilacinum 36-1.</title>
        <authorList>
            <person name="Xie J."/>
            <person name="Li S."/>
            <person name="Mo C."/>
            <person name="Xiao X."/>
            <person name="Peng D."/>
            <person name="Wang G."/>
            <person name="Xiao Y."/>
        </authorList>
    </citation>
    <scope>NUCLEOTIDE SEQUENCE [LARGE SCALE GENOMIC DNA]</scope>
    <source>
        <strain evidence="5 6">36-1</strain>
    </source>
</reference>
<organism evidence="5 6">
    <name type="scientific">Purpureocillium lilacinum</name>
    <name type="common">Paecilomyces lilacinus</name>
    <dbReference type="NCBI Taxonomy" id="33203"/>
    <lineage>
        <taxon>Eukaryota</taxon>
        <taxon>Fungi</taxon>
        <taxon>Dikarya</taxon>
        <taxon>Ascomycota</taxon>
        <taxon>Pezizomycotina</taxon>
        <taxon>Sordariomycetes</taxon>
        <taxon>Hypocreomycetidae</taxon>
        <taxon>Hypocreales</taxon>
        <taxon>Ophiocordycipitaceae</taxon>
        <taxon>Purpureocillium</taxon>
    </lineage>
</organism>
<dbReference type="AlphaFoldDB" id="A0A2U3DUQ7"/>
<comment type="caution">
    <text evidence="5">The sequence shown here is derived from an EMBL/GenBank/DDBJ whole genome shotgun (WGS) entry which is preliminary data.</text>
</comment>
<protein>
    <recommendedName>
        <fullName evidence="4">Thioredoxin domain-containing protein</fullName>
    </recommendedName>
</protein>
<evidence type="ECO:0000256" key="3">
    <source>
        <dbReference type="SAM" id="MobiDB-lite"/>
    </source>
</evidence>
<dbReference type="PROSITE" id="PS51352">
    <property type="entry name" value="THIOREDOXIN_2"/>
    <property type="match status" value="1"/>
</dbReference>
<dbReference type="Proteomes" id="UP000245956">
    <property type="component" value="Unassembled WGS sequence"/>
</dbReference>